<name>D8REN8_SELML</name>
<keyword evidence="2" id="KW-1185">Reference proteome</keyword>
<evidence type="ECO:0000313" key="2">
    <source>
        <dbReference type="Proteomes" id="UP000001514"/>
    </source>
</evidence>
<reference evidence="1 2" key="1">
    <citation type="journal article" date="2011" name="Science">
        <title>The Selaginella genome identifies genetic changes associated with the evolution of vascular plants.</title>
        <authorList>
            <person name="Banks J.A."/>
            <person name="Nishiyama T."/>
            <person name="Hasebe M."/>
            <person name="Bowman J.L."/>
            <person name="Gribskov M."/>
            <person name="dePamphilis C."/>
            <person name="Albert V.A."/>
            <person name="Aono N."/>
            <person name="Aoyama T."/>
            <person name="Ambrose B.A."/>
            <person name="Ashton N.W."/>
            <person name="Axtell M.J."/>
            <person name="Barker E."/>
            <person name="Barker M.S."/>
            <person name="Bennetzen J.L."/>
            <person name="Bonawitz N.D."/>
            <person name="Chapple C."/>
            <person name="Cheng C."/>
            <person name="Correa L.G."/>
            <person name="Dacre M."/>
            <person name="DeBarry J."/>
            <person name="Dreyer I."/>
            <person name="Elias M."/>
            <person name="Engstrom E.M."/>
            <person name="Estelle M."/>
            <person name="Feng L."/>
            <person name="Finet C."/>
            <person name="Floyd S.K."/>
            <person name="Frommer W.B."/>
            <person name="Fujita T."/>
            <person name="Gramzow L."/>
            <person name="Gutensohn M."/>
            <person name="Harholt J."/>
            <person name="Hattori M."/>
            <person name="Heyl A."/>
            <person name="Hirai T."/>
            <person name="Hiwatashi Y."/>
            <person name="Ishikawa M."/>
            <person name="Iwata M."/>
            <person name="Karol K.G."/>
            <person name="Koehler B."/>
            <person name="Kolukisaoglu U."/>
            <person name="Kubo M."/>
            <person name="Kurata T."/>
            <person name="Lalonde S."/>
            <person name="Li K."/>
            <person name="Li Y."/>
            <person name="Litt A."/>
            <person name="Lyons E."/>
            <person name="Manning G."/>
            <person name="Maruyama T."/>
            <person name="Michael T.P."/>
            <person name="Mikami K."/>
            <person name="Miyazaki S."/>
            <person name="Morinaga S."/>
            <person name="Murata T."/>
            <person name="Mueller-Roeber B."/>
            <person name="Nelson D.R."/>
            <person name="Obara M."/>
            <person name="Oguri Y."/>
            <person name="Olmstead R.G."/>
            <person name="Onodera N."/>
            <person name="Petersen B.L."/>
            <person name="Pils B."/>
            <person name="Prigge M."/>
            <person name="Rensing S.A."/>
            <person name="Riano-Pachon D.M."/>
            <person name="Roberts A.W."/>
            <person name="Sato Y."/>
            <person name="Scheller H.V."/>
            <person name="Schulz B."/>
            <person name="Schulz C."/>
            <person name="Shakirov E.V."/>
            <person name="Shibagaki N."/>
            <person name="Shinohara N."/>
            <person name="Shippen D.E."/>
            <person name="Soerensen I."/>
            <person name="Sotooka R."/>
            <person name="Sugimoto N."/>
            <person name="Sugita M."/>
            <person name="Sumikawa N."/>
            <person name="Tanurdzic M."/>
            <person name="Theissen G."/>
            <person name="Ulvskov P."/>
            <person name="Wakazuki S."/>
            <person name="Weng J.K."/>
            <person name="Willats W.W."/>
            <person name="Wipf D."/>
            <person name="Wolf P.G."/>
            <person name="Yang L."/>
            <person name="Zimmer A.D."/>
            <person name="Zhu Q."/>
            <person name="Mitros T."/>
            <person name="Hellsten U."/>
            <person name="Loque D."/>
            <person name="Otillar R."/>
            <person name="Salamov A."/>
            <person name="Schmutz J."/>
            <person name="Shapiro H."/>
            <person name="Lindquist E."/>
            <person name="Lucas S."/>
            <person name="Rokhsar D."/>
            <person name="Grigoriev I.V."/>
        </authorList>
    </citation>
    <scope>NUCLEOTIDE SEQUENCE [LARGE SCALE GENOMIC DNA]</scope>
</reference>
<accession>D8REN8</accession>
<dbReference type="HOGENOM" id="CLU_020336_49_3_1"/>
<organism evidence="2">
    <name type="scientific">Selaginella moellendorffii</name>
    <name type="common">Spikemoss</name>
    <dbReference type="NCBI Taxonomy" id="88036"/>
    <lineage>
        <taxon>Eukaryota</taxon>
        <taxon>Viridiplantae</taxon>
        <taxon>Streptophyta</taxon>
        <taxon>Embryophyta</taxon>
        <taxon>Tracheophyta</taxon>
        <taxon>Lycopodiopsida</taxon>
        <taxon>Selaginellales</taxon>
        <taxon>Selaginellaceae</taxon>
        <taxon>Selaginella</taxon>
    </lineage>
</organism>
<dbReference type="PANTHER" id="PTHR45763:SF51">
    <property type="entry name" value="ALPHA_BETA-HYDROLASES SUPERFAMILY PROTEIN"/>
    <property type="match status" value="1"/>
</dbReference>
<dbReference type="Proteomes" id="UP000001514">
    <property type="component" value="Unassembled WGS sequence"/>
</dbReference>
<dbReference type="AlphaFoldDB" id="D8REN8"/>
<dbReference type="InParanoid" id="D8REN8"/>
<sequence>MASVDCFSSQIEHIYSKSAKSKPSGNPVLKISFITLSIAVALGVSYIAPPPAKICGTLHGPAVTTSRLRFPDGRPVAYAERGVSKNDAKHKVVVVHEYGGTRLDLFPCNEEKLEELGVYMVSFDRAGYGESHPFPHRSIASEVQDMEHLADALELGPKFYVIAIGVGAYAGWGCIQYIPNRIAGLAMISPVANFWWPGLAATSQGLEALEAADRYTLQVAHYAPRFLYHYTRQKWFPSSNMEKLSQVCNIKRATHGLELAIQQGIHESIHRDLMIQFGSWEFDPAALHNPFVGDAVHVWQSSEDPFFPSSWKARLKIKLPWVQYHTIPGKARDSWLQVAGLPEKMLVSLLPGNQTHA</sequence>
<dbReference type="SUPFAM" id="SSF53474">
    <property type="entry name" value="alpha/beta-Hydrolases"/>
    <property type="match status" value="1"/>
</dbReference>
<dbReference type="Gramene" id="EFJ29472">
    <property type="protein sequence ID" value="EFJ29472"/>
    <property type="gene ID" value="SELMODRAFT_170810"/>
</dbReference>
<evidence type="ECO:0008006" key="3">
    <source>
        <dbReference type="Google" id="ProtNLM"/>
    </source>
</evidence>
<protein>
    <recommendedName>
        <fullName evidence="3">Serine aminopeptidase S33 domain-containing protein</fullName>
    </recommendedName>
</protein>
<dbReference type="EMBL" id="GL377577">
    <property type="protein sequence ID" value="EFJ29472.1"/>
    <property type="molecule type" value="Genomic_DNA"/>
</dbReference>
<evidence type="ECO:0000313" key="1">
    <source>
        <dbReference type="EMBL" id="EFJ29472.1"/>
    </source>
</evidence>
<dbReference type="eggNOG" id="ENOG502QS8H">
    <property type="taxonomic scope" value="Eukaryota"/>
</dbReference>
<dbReference type="KEGG" id="smo:SELMODRAFT_170810"/>
<dbReference type="STRING" id="88036.D8REN8"/>
<dbReference type="PANTHER" id="PTHR45763">
    <property type="entry name" value="HYDROLASE, ALPHA/BETA FOLD FAMILY PROTEIN, EXPRESSED-RELATED"/>
    <property type="match status" value="1"/>
</dbReference>
<dbReference type="InterPro" id="IPR029058">
    <property type="entry name" value="AB_hydrolase_fold"/>
</dbReference>
<proteinExistence type="predicted"/>
<dbReference type="Gene3D" id="3.40.50.1820">
    <property type="entry name" value="alpha/beta hydrolase"/>
    <property type="match status" value="1"/>
</dbReference>
<gene>
    <name evidence="1" type="ORF">SELMODRAFT_170810</name>
</gene>